<feature type="compositionally biased region" description="Polar residues" evidence="1">
    <location>
        <begin position="1"/>
        <end position="14"/>
    </location>
</feature>
<protein>
    <recommendedName>
        <fullName evidence="2">NADAR domain-containing protein</fullName>
    </recommendedName>
</protein>
<dbReference type="Proteomes" id="UP000252519">
    <property type="component" value="Unassembled WGS sequence"/>
</dbReference>
<evidence type="ECO:0000259" key="2">
    <source>
        <dbReference type="Pfam" id="PF08719"/>
    </source>
</evidence>
<evidence type="ECO:0000313" key="4">
    <source>
        <dbReference type="Proteomes" id="UP000252519"/>
    </source>
</evidence>
<keyword evidence="4" id="KW-1185">Reference proteome</keyword>
<sequence length="584" mass="64728">MSSNYRGSFVSWKTSSSLSNPYNNPYGNRQETVPFGYNPDYPSLHHTQGSSSYYQQQQYNYLQDEYNPAFPGYTKPVYSRDHSFVNRRAVFPRVSSARHPKSDSRVAKAKSTQSTKNTLKTKKTKSSSRQSVTESSSSSSQVLKAEDAPQSGIGFIFFTNDQKPGKSSRASSDKPDISVLKIISPKKGLKKNMSYMPFGSGMPRGGFPMMRGGRGGRGGGRRFVMKPNNNPMDIPFKPLPDDAPAISLTIDPENFICFHGFSSIFTTQHTFPVLIEGKIYESGDHYYQIQKVHDLCGTVSDKLTETVRDEKGRRLDGKVGFSEHRDKSFSQIAKDVIRLNNVDKKKVDEWRYTKGLEVMQKALLAKVSQSVMLRQALSESGKKILVHAFPGDSIYGGGIFALWKISGFYFLGLQVDKKKVDEWRYTKGLEVMQKALLAKVSQSVMLRQALSESGKKILVHAFPGDSIYGAGCRHAQVKKWCESMKANGATTIRIPATFPLTSETVMNCPNFAQGRNVLGVILMQLREMLRENKVPIIDLSSVFDSLRIGTNNVDATMDDQDCGDGFAIGGGSIQAKIGGGTTKA</sequence>
<dbReference type="InterPro" id="IPR037238">
    <property type="entry name" value="YbiA-like_sf"/>
</dbReference>
<feature type="compositionally biased region" description="Low complexity" evidence="1">
    <location>
        <begin position="15"/>
        <end position="28"/>
    </location>
</feature>
<comment type="caution">
    <text evidence="3">The sequence shown here is derived from an EMBL/GenBank/DDBJ whole genome shotgun (WGS) entry which is preliminary data.</text>
</comment>
<reference evidence="3 4" key="1">
    <citation type="submission" date="2014-10" db="EMBL/GenBank/DDBJ databases">
        <title>Draft genome of the hookworm Ancylostoma caninum.</title>
        <authorList>
            <person name="Mitreva M."/>
        </authorList>
    </citation>
    <scope>NUCLEOTIDE SEQUENCE [LARGE SCALE GENOMIC DNA]</scope>
    <source>
        <strain evidence="3 4">Baltimore</strain>
    </source>
</reference>
<dbReference type="Pfam" id="PF08719">
    <property type="entry name" value="NADAR"/>
    <property type="match status" value="2"/>
</dbReference>
<dbReference type="AlphaFoldDB" id="A0A368FI80"/>
<feature type="region of interest" description="Disordered" evidence="1">
    <location>
        <begin position="155"/>
        <end position="174"/>
    </location>
</feature>
<proteinExistence type="predicted"/>
<accession>A0A368FI80</accession>
<dbReference type="EMBL" id="JOJR01001191">
    <property type="protein sequence ID" value="RCN31924.1"/>
    <property type="molecule type" value="Genomic_DNA"/>
</dbReference>
<dbReference type="InterPro" id="IPR012816">
    <property type="entry name" value="NADAR"/>
</dbReference>
<feature type="region of interest" description="Disordered" evidence="1">
    <location>
        <begin position="91"/>
        <end position="146"/>
    </location>
</feature>
<feature type="domain" description="NADAR" evidence="2">
    <location>
        <begin position="414"/>
        <end position="530"/>
    </location>
</feature>
<evidence type="ECO:0000256" key="1">
    <source>
        <dbReference type="SAM" id="MobiDB-lite"/>
    </source>
</evidence>
<gene>
    <name evidence="3" type="ORF">ANCCAN_22283</name>
</gene>
<dbReference type="Gene3D" id="1.10.357.40">
    <property type="entry name" value="YbiA-like"/>
    <property type="match status" value="2"/>
</dbReference>
<dbReference type="OrthoDB" id="206452at2759"/>
<dbReference type="SUPFAM" id="SSF143990">
    <property type="entry name" value="YbiA-like"/>
    <property type="match status" value="2"/>
</dbReference>
<name>A0A368FI80_ANCCA</name>
<evidence type="ECO:0000313" key="3">
    <source>
        <dbReference type="EMBL" id="RCN31924.1"/>
    </source>
</evidence>
<feature type="compositionally biased region" description="Low complexity" evidence="1">
    <location>
        <begin position="127"/>
        <end position="140"/>
    </location>
</feature>
<feature type="domain" description="NADAR" evidence="2">
    <location>
        <begin position="254"/>
        <end position="399"/>
    </location>
</feature>
<feature type="region of interest" description="Disordered" evidence="1">
    <location>
        <begin position="1"/>
        <end position="52"/>
    </location>
</feature>
<dbReference type="CDD" id="cd15457">
    <property type="entry name" value="NADAR"/>
    <property type="match status" value="2"/>
</dbReference>
<organism evidence="3 4">
    <name type="scientific">Ancylostoma caninum</name>
    <name type="common">Dog hookworm</name>
    <dbReference type="NCBI Taxonomy" id="29170"/>
    <lineage>
        <taxon>Eukaryota</taxon>
        <taxon>Metazoa</taxon>
        <taxon>Ecdysozoa</taxon>
        <taxon>Nematoda</taxon>
        <taxon>Chromadorea</taxon>
        <taxon>Rhabditida</taxon>
        <taxon>Rhabditina</taxon>
        <taxon>Rhabditomorpha</taxon>
        <taxon>Strongyloidea</taxon>
        <taxon>Ancylostomatidae</taxon>
        <taxon>Ancylostomatinae</taxon>
        <taxon>Ancylostoma</taxon>
    </lineage>
</organism>